<sequence>MPDFDPVGTIEFFRERHRVESATTAKVLHAIPADMLSYRTHPNSPTAGTTAWTIVRCLEISNHLTSSDSTEVPRTNHPDHVALLAEFHHSAERLQQQLVAIDPTDWLKERKVTSSGIVILTQPLGQILWLFLFDGIHHRGQLSTYLRPMGAAVPSIYGPSADTTA</sequence>
<dbReference type="EMBL" id="CP030844">
    <property type="protein sequence ID" value="AXC16389.1"/>
    <property type="molecule type" value="Genomic_DNA"/>
</dbReference>
<dbReference type="OrthoDB" id="119432at2"/>
<dbReference type="AlphaFoldDB" id="A0A2Z5GBK6"/>
<dbReference type="KEGG" id="abas:ACPOL_7199"/>
<feature type="binding site" evidence="3">
    <location>
        <position position="138"/>
    </location>
    <ligand>
        <name>a divalent metal cation</name>
        <dbReference type="ChEBI" id="CHEBI:60240"/>
    </ligand>
</feature>
<dbReference type="SUPFAM" id="SSF109854">
    <property type="entry name" value="DinB/YfiT-like putative metalloenzymes"/>
    <property type="match status" value="1"/>
</dbReference>
<keyword evidence="2 3" id="KW-0479">Metal-binding</keyword>
<dbReference type="InterPro" id="IPR034660">
    <property type="entry name" value="DinB/YfiT-like"/>
</dbReference>
<evidence type="ECO:0000256" key="2">
    <source>
        <dbReference type="ARBA" id="ARBA00022723"/>
    </source>
</evidence>
<evidence type="ECO:0008006" key="6">
    <source>
        <dbReference type="Google" id="ProtNLM"/>
    </source>
</evidence>
<organism evidence="4 5">
    <name type="scientific">Acidisarcina polymorpha</name>
    <dbReference type="NCBI Taxonomy" id="2211140"/>
    <lineage>
        <taxon>Bacteria</taxon>
        <taxon>Pseudomonadati</taxon>
        <taxon>Acidobacteriota</taxon>
        <taxon>Terriglobia</taxon>
        <taxon>Terriglobales</taxon>
        <taxon>Acidobacteriaceae</taxon>
        <taxon>Acidisarcina</taxon>
    </lineage>
</organism>
<dbReference type="GO" id="GO:0046872">
    <property type="term" value="F:metal ion binding"/>
    <property type="evidence" value="ECO:0007669"/>
    <property type="project" value="UniProtKB-KW"/>
</dbReference>
<proteinExistence type="inferred from homology"/>
<geneLocation type="plasmid" evidence="5">
    <name>pacpol3</name>
</geneLocation>
<gene>
    <name evidence="4" type="ORF">ACPOL_7199</name>
</gene>
<dbReference type="Gene3D" id="1.20.120.450">
    <property type="entry name" value="dinb family like domain"/>
    <property type="match status" value="1"/>
</dbReference>
<evidence type="ECO:0000313" key="5">
    <source>
        <dbReference type="Proteomes" id="UP000253606"/>
    </source>
</evidence>
<comment type="similarity">
    <text evidence="1">Belongs to the DinB family.</text>
</comment>
<accession>A0A2Z5GBK6</accession>
<keyword evidence="4" id="KW-0614">Plasmid</keyword>
<evidence type="ECO:0000313" key="4">
    <source>
        <dbReference type="EMBL" id="AXC16389.1"/>
    </source>
</evidence>
<protein>
    <recommendedName>
        <fullName evidence="6">DinB family protein</fullName>
    </recommendedName>
</protein>
<reference evidence="4 5" key="1">
    <citation type="journal article" date="2018" name="Front. Microbiol.">
        <title>Hydrolytic Capabilities as a Key to Environmental Success: Chitinolytic and Cellulolytic Acidobacteria From Acidic Sub-arctic Soils and Boreal Peatlands.</title>
        <authorList>
            <person name="Belova S.E."/>
            <person name="Ravin N.V."/>
            <person name="Pankratov T.A."/>
            <person name="Rakitin A.L."/>
            <person name="Ivanova A.A."/>
            <person name="Beletsky A.V."/>
            <person name="Mardanov A.V."/>
            <person name="Sinninghe Damste J.S."/>
            <person name="Dedysh S.N."/>
        </authorList>
    </citation>
    <scope>NUCLEOTIDE SEQUENCE [LARGE SCALE GENOMIC DNA]</scope>
    <source>
        <strain evidence="4 5">SBC82</strain>
        <plasmid evidence="5">pacpol3</plasmid>
    </source>
</reference>
<name>A0A2Z5GBK6_9BACT</name>
<dbReference type="RefSeq" id="WP_114211526.1">
    <property type="nucleotide sequence ID" value="NZ_CP030844.1"/>
</dbReference>
<evidence type="ECO:0000256" key="3">
    <source>
        <dbReference type="PIRSR" id="PIRSR607837-1"/>
    </source>
</evidence>
<dbReference type="InterPro" id="IPR007837">
    <property type="entry name" value="DinB"/>
</dbReference>
<evidence type="ECO:0000256" key="1">
    <source>
        <dbReference type="ARBA" id="ARBA00008635"/>
    </source>
</evidence>
<dbReference type="Proteomes" id="UP000253606">
    <property type="component" value="Plasmid pACPOL3"/>
</dbReference>
<keyword evidence="5" id="KW-1185">Reference proteome</keyword>
<dbReference type="Pfam" id="PF05163">
    <property type="entry name" value="DinB"/>
    <property type="match status" value="1"/>
</dbReference>